<reference evidence="3" key="1">
    <citation type="submission" date="2021-02" db="EMBL/GenBank/DDBJ databases">
        <authorList>
            <person name="Nowell W R."/>
        </authorList>
    </citation>
    <scope>NUCLEOTIDE SEQUENCE</scope>
</reference>
<keyword evidence="8" id="KW-1185">Reference proteome</keyword>
<evidence type="ECO:0000313" key="8">
    <source>
        <dbReference type="Proteomes" id="UP000663873"/>
    </source>
</evidence>
<dbReference type="EMBL" id="CAJNXB010001925">
    <property type="protein sequence ID" value="CAF3202632.1"/>
    <property type="molecule type" value="Genomic_DNA"/>
</dbReference>
<dbReference type="EMBL" id="CAJNYT010003210">
    <property type="protein sequence ID" value="CAF3539915.1"/>
    <property type="molecule type" value="Genomic_DNA"/>
</dbReference>
<name>A0A818JIF4_9BILA</name>
<sequence length="274" mass="32966">MDINAPINEPSNHCKFIKRIHPQDHKHHFNSLLLHPFQPLREYTIYTINGFTPVDVLILLIDQAKKAMTFSIYTERDYQTSKVTTISIEFIQVEHIKSSVLLFDLLNQPDETTCLFSVIKFLLLYIFKSEKRCFIWNNEQQHDLYAFVDTKYLPKVILESIKIIQLQQPFKDWYNKTFQHNKNCFVRSSYRNDSIYCSCPYRPYKNINDEWNLMKALNYVFNEFFYIINEDPTDTLYNVKYSVICCFILTKLSMAIELNWTMEQLYQYKKFHQS</sequence>
<dbReference type="EMBL" id="CAJOBR010002335">
    <property type="protein sequence ID" value="CAF4674585.1"/>
    <property type="molecule type" value="Genomic_DNA"/>
</dbReference>
<gene>
    <name evidence="3" type="ORF">GRG538_LOCUS19709</name>
    <name evidence="5" type="ORF">HFQ381_LOCUS19776</name>
    <name evidence="2" type="ORF">LUA448_LOCUS10862</name>
    <name evidence="6" type="ORF">QYT958_LOCUS16259</name>
    <name evidence="1" type="ORF">TIS948_LOCUS12678</name>
    <name evidence="4" type="ORF">UJA718_LOCUS12720</name>
</gene>
<evidence type="ECO:0000313" key="3">
    <source>
        <dbReference type="EMBL" id="CAF3539915.1"/>
    </source>
</evidence>
<dbReference type="Proteomes" id="UP000663825">
    <property type="component" value="Unassembled WGS sequence"/>
</dbReference>
<dbReference type="Proteomes" id="UP000663872">
    <property type="component" value="Unassembled WGS sequence"/>
</dbReference>
<dbReference type="Proteomes" id="UP000663851">
    <property type="component" value="Unassembled WGS sequence"/>
</dbReference>
<dbReference type="EMBL" id="CAJOBO010001632">
    <property type="protein sequence ID" value="CAF4396574.1"/>
    <property type="molecule type" value="Genomic_DNA"/>
</dbReference>
<comment type="caution">
    <text evidence="3">The sequence shown here is derived from an EMBL/GenBank/DDBJ whole genome shotgun (WGS) entry which is preliminary data.</text>
</comment>
<accession>A0A818JIF4</accession>
<evidence type="ECO:0000313" key="5">
    <source>
        <dbReference type="EMBL" id="CAF4396574.1"/>
    </source>
</evidence>
<evidence type="ECO:0000313" key="2">
    <source>
        <dbReference type="EMBL" id="CAF3329336.1"/>
    </source>
</evidence>
<dbReference type="EMBL" id="CAJOBP010001671">
    <property type="protein sequence ID" value="CAF4302265.1"/>
    <property type="molecule type" value="Genomic_DNA"/>
</dbReference>
<dbReference type="Proteomes" id="UP000663873">
    <property type="component" value="Unassembled WGS sequence"/>
</dbReference>
<protein>
    <submittedName>
        <fullName evidence="3">Uncharacterized protein</fullName>
    </submittedName>
</protein>
<evidence type="ECO:0000313" key="4">
    <source>
        <dbReference type="EMBL" id="CAF4302265.1"/>
    </source>
</evidence>
<dbReference type="Proteomes" id="UP000663848">
    <property type="component" value="Unassembled WGS sequence"/>
</dbReference>
<dbReference type="Proteomes" id="UP000663833">
    <property type="component" value="Unassembled WGS sequence"/>
</dbReference>
<evidence type="ECO:0000313" key="6">
    <source>
        <dbReference type="EMBL" id="CAF4674585.1"/>
    </source>
</evidence>
<dbReference type="EMBL" id="CAJNYD010001308">
    <property type="protein sequence ID" value="CAF3329336.1"/>
    <property type="molecule type" value="Genomic_DNA"/>
</dbReference>
<evidence type="ECO:0000313" key="1">
    <source>
        <dbReference type="EMBL" id="CAF3202632.1"/>
    </source>
</evidence>
<dbReference type="AlphaFoldDB" id="A0A818JIF4"/>
<dbReference type="OrthoDB" id="10051040at2759"/>
<proteinExistence type="predicted"/>
<evidence type="ECO:0000313" key="7">
    <source>
        <dbReference type="Proteomes" id="UP000663872"/>
    </source>
</evidence>
<organism evidence="3 7">
    <name type="scientific">Rotaria socialis</name>
    <dbReference type="NCBI Taxonomy" id="392032"/>
    <lineage>
        <taxon>Eukaryota</taxon>
        <taxon>Metazoa</taxon>
        <taxon>Spiralia</taxon>
        <taxon>Gnathifera</taxon>
        <taxon>Rotifera</taxon>
        <taxon>Eurotatoria</taxon>
        <taxon>Bdelloidea</taxon>
        <taxon>Philodinida</taxon>
        <taxon>Philodinidae</taxon>
        <taxon>Rotaria</taxon>
    </lineage>
</organism>